<dbReference type="GO" id="GO:0005829">
    <property type="term" value="C:cytosol"/>
    <property type="evidence" value="ECO:0007669"/>
    <property type="project" value="TreeGrafter"/>
</dbReference>
<evidence type="ECO:0000313" key="8">
    <source>
        <dbReference type="Proteomes" id="UP000572722"/>
    </source>
</evidence>
<dbReference type="AlphaFoldDB" id="A0AAE5GSE5"/>
<evidence type="ECO:0000313" key="7">
    <source>
        <dbReference type="EMBL" id="NOI82330.1"/>
    </source>
</evidence>
<evidence type="ECO:0000256" key="1">
    <source>
        <dbReference type="ARBA" id="ARBA00002606"/>
    </source>
</evidence>
<dbReference type="InterPro" id="IPR001555">
    <property type="entry name" value="GART_AS"/>
</dbReference>
<evidence type="ECO:0000259" key="6">
    <source>
        <dbReference type="Pfam" id="PF02911"/>
    </source>
</evidence>
<dbReference type="InterPro" id="IPR036477">
    <property type="entry name" value="Formyl_transf_N_sf"/>
</dbReference>
<dbReference type="PANTHER" id="PTHR11138:SF5">
    <property type="entry name" value="METHIONYL-TRNA FORMYLTRANSFERASE, MITOCHONDRIAL"/>
    <property type="match status" value="1"/>
</dbReference>
<dbReference type="PROSITE" id="PS00373">
    <property type="entry name" value="GART"/>
    <property type="match status" value="1"/>
</dbReference>
<dbReference type="InterPro" id="IPR037022">
    <property type="entry name" value="Formyl_trans_C_sf"/>
</dbReference>
<dbReference type="EMBL" id="VTXO01000007">
    <property type="protein sequence ID" value="NOI82330.1"/>
    <property type="molecule type" value="Genomic_DNA"/>
</dbReference>
<dbReference type="PANTHER" id="PTHR11138">
    <property type="entry name" value="METHIONYL-TRNA FORMYLTRANSFERASE"/>
    <property type="match status" value="1"/>
</dbReference>
<proteinExistence type="predicted"/>
<dbReference type="InterPro" id="IPR002376">
    <property type="entry name" value="Formyl_transf_N"/>
</dbReference>
<dbReference type="InterPro" id="IPR005793">
    <property type="entry name" value="Formyl_trans_C"/>
</dbReference>
<dbReference type="SUPFAM" id="SSF50486">
    <property type="entry name" value="FMT C-terminal domain-like"/>
    <property type="match status" value="1"/>
</dbReference>
<reference evidence="7 8" key="1">
    <citation type="submission" date="2019-08" db="EMBL/GenBank/DDBJ databases">
        <title>Draft genome sequencing and comparative genomics of hatchery-associated Vibrios.</title>
        <authorList>
            <person name="Kehlet-Delgado H."/>
            <person name="Mueller R.S."/>
        </authorList>
    </citation>
    <scope>NUCLEOTIDE SEQUENCE [LARGE SCALE GENOMIC DNA]</scope>
    <source>
        <strain evidence="7 8">01-65-5-1</strain>
    </source>
</reference>
<dbReference type="Pfam" id="PF00551">
    <property type="entry name" value="Formyl_trans_N"/>
    <property type="match status" value="1"/>
</dbReference>
<evidence type="ECO:0000256" key="4">
    <source>
        <dbReference type="ARBA" id="ARBA00048558"/>
    </source>
</evidence>
<protein>
    <recommendedName>
        <fullName evidence="3">Methionyl-tRNA formyltransferase</fullName>
        <ecNumber evidence="2">2.1.2.9</ecNumber>
    </recommendedName>
</protein>
<feature type="domain" description="Formyl transferase N-terminal" evidence="5">
    <location>
        <begin position="59"/>
        <end position="161"/>
    </location>
</feature>
<comment type="catalytic activity">
    <reaction evidence="4">
        <text>L-methionyl-tRNA(fMet) + (6R)-10-formyltetrahydrofolate = N-formyl-L-methionyl-tRNA(fMet) + (6S)-5,6,7,8-tetrahydrofolate + H(+)</text>
        <dbReference type="Rhea" id="RHEA:24380"/>
        <dbReference type="Rhea" id="RHEA-COMP:9952"/>
        <dbReference type="Rhea" id="RHEA-COMP:9953"/>
        <dbReference type="ChEBI" id="CHEBI:15378"/>
        <dbReference type="ChEBI" id="CHEBI:57453"/>
        <dbReference type="ChEBI" id="CHEBI:78530"/>
        <dbReference type="ChEBI" id="CHEBI:78844"/>
        <dbReference type="ChEBI" id="CHEBI:195366"/>
        <dbReference type="EC" id="2.1.2.9"/>
    </reaction>
</comment>
<dbReference type="Pfam" id="PF02911">
    <property type="entry name" value="Formyl_trans_C"/>
    <property type="match status" value="1"/>
</dbReference>
<dbReference type="EC" id="2.1.2.9" evidence="2"/>
<name>A0AAE5GSE5_9VIBR</name>
<organism evidence="7 8">
    <name type="scientific">Vibrio tubiashii</name>
    <dbReference type="NCBI Taxonomy" id="29498"/>
    <lineage>
        <taxon>Bacteria</taxon>
        <taxon>Pseudomonadati</taxon>
        <taxon>Pseudomonadota</taxon>
        <taxon>Gammaproteobacteria</taxon>
        <taxon>Vibrionales</taxon>
        <taxon>Vibrionaceae</taxon>
        <taxon>Vibrio</taxon>
        <taxon>Vibrio oreintalis group</taxon>
    </lineage>
</organism>
<evidence type="ECO:0000256" key="2">
    <source>
        <dbReference type="ARBA" id="ARBA00012261"/>
    </source>
</evidence>
<sequence length="293" mass="33056">MAASKGIVILGGGEEIDYLVQNIDKIGIPLVAYGPSTDPSSNAHTYCKKNKIRIIEDYKEAVALEPEFIFMMSYAPLIPQEMIEKVKFINVHGALLPRYRGMHGGTWALINGEEKAGYTIHLVDKGIDSGPIYFQSSVDVGISDTIVTVREKIKFSFEENILSQLKDIYNNGVSAVAQNENDAIHVCRRHPKDSRVDWTWSSKRIHDFVRSLCPPYTEGAATYFGETLLRIQRSEYKNLPSYYGNPGQIVSVYEDQSFLVKTGDSALRISFVEPEEHHDTFEKLRKMVGSRLK</sequence>
<accession>A0AAE5GSE5</accession>
<dbReference type="CDD" id="cd08369">
    <property type="entry name" value="FMT_core"/>
    <property type="match status" value="1"/>
</dbReference>
<gene>
    <name evidence="7" type="ORF">F0237_16805</name>
</gene>
<feature type="domain" description="Formyl transferase C-terminal" evidence="6">
    <location>
        <begin position="191"/>
        <end position="276"/>
    </location>
</feature>
<dbReference type="GO" id="GO:0004479">
    <property type="term" value="F:methionyl-tRNA formyltransferase activity"/>
    <property type="evidence" value="ECO:0007669"/>
    <property type="project" value="UniProtKB-EC"/>
</dbReference>
<comment type="function">
    <text evidence="1">Attaches a formyl group to the free amino group of methionyl-tRNA(fMet). The formyl group appears to play a dual role in the initiator identity of N-formylmethionyl-tRNA by promoting its recognition by IF2 and preventing the misappropriation of this tRNA by the elongation apparatus.</text>
</comment>
<dbReference type="Gene3D" id="3.10.25.10">
    <property type="entry name" value="Formyl transferase, C-terminal domain"/>
    <property type="match status" value="1"/>
</dbReference>
<dbReference type="SUPFAM" id="SSF53328">
    <property type="entry name" value="Formyltransferase"/>
    <property type="match status" value="1"/>
</dbReference>
<evidence type="ECO:0000259" key="5">
    <source>
        <dbReference type="Pfam" id="PF00551"/>
    </source>
</evidence>
<dbReference type="InterPro" id="IPR011034">
    <property type="entry name" value="Formyl_transferase-like_C_sf"/>
</dbReference>
<dbReference type="Gene3D" id="3.40.50.170">
    <property type="entry name" value="Formyl transferase, N-terminal domain"/>
    <property type="match status" value="1"/>
</dbReference>
<dbReference type="RefSeq" id="WP_171323786.1">
    <property type="nucleotide sequence ID" value="NZ_VTXO01000007.1"/>
</dbReference>
<dbReference type="Proteomes" id="UP000572722">
    <property type="component" value="Unassembled WGS sequence"/>
</dbReference>
<comment type="caution">
    <text evidence="7">The sequence shown here is derived from an EMBL/GenBank/DDBJ whole genome shotgun (WGS) entry which is preliminary data.</text>
</comment>
<evidence type="ECO:0000256" key="3">
    <source>
        <dbReference type="ARBA" id="ARBA00016014"/>
    </source>
</evidence>